<dbReference type="Proteomes" id="UP001239445">
    <property type="component" value="Unassembled WGS sequence"/>
</dbReference>
<sequence>MSGAVPESNDADVVVVGAGLSGLRAALELHRSGVSVIVLESHKHVGGRLRFFDVDLHGSTAKHDVSAAWLNNTTHSEMFSLAKTFGFDLINQYVSGRFLHQKKYGSVVSYPLGFGADILHPDVRGFYAMLQRLAEAWQGPDRKALDSVTLKALAEANGDDKQVAGEEADVLAGRLFGTSAVHVSALFVIDMIKSTGGLQSMLSWYGAHYRIRQGVGAFASCLSSMLPGGSVQLGKEVVSIVQSGPLCYVTTADNVTLRCKKVIVSVPHTQYGSIVFHPPLPRAMDALATDTTDGYYATVVLEFATPWWREAGLSGSFDSAPGQGPVSVACDTCSEQDNHYSLTCFVVGETGRRWSTNGEDQRRSEVWGHVRSVFSARVDEASIPDPIGCVIKEWPQRTMAVMPPGVLDSEAGEALGKPFGNIHFVGAETSDVWKGYMEGAVRSGIRGANEVVVALGDSLRSHL</sequence>
<dbReference type="InterPro" id="IPR001613">
    <property type="entry name" value="Flavin_amine_oxidase"/>
</dbReference>
<keyword evidence="3 6" id="KW-0560">Oxidoreductase</keyword>
<dbReference type="InterPro" id="IPR036188">
    <property type="entry name" value="FAD/NAD-bd_sf"/>
</dbReference>
<reference evidence="8" key="1">
    <citation type="submission" date="2023-06" db="EMBL/GenBank/DDBJ databases">
        <title>Genome-scale phylogeny and comparative genomics of the fungal order Sordariales.</title>
        <authorList>
            <consortium name="Lawrence Berkeley National Laboratory"/>
            <person name="Hensen N."/>
            <person name="Bonometti L."/>
            <person name="Westerberg I."/>
            <person name="Brannstrom I.O."/>
            <person name="Guillou S."/>
            <person name="Cros-Aarteil S."/>
            <person name="Calhoun S."/>
            <person name="Haridas S."/>
            <person name="Kuo A."/>
            <person name="Mondo S."/>
            <person name="Pangilinan J."/>
            <person name="Riley R."/>
            <person name="Labutti K."/>
            <person name="Andreopoulos B."/>
            <person name="Lipzen A."/>
            <person name="Chen C."/>
            <person name="Yanf M."/>
            <person name="Daum C."/>
            <person name="Ng V."/>
            <person name="Clum A."/>
            <person name="Steindorff A."/>
            <person name="Ohm R."/>
            <person name="Martin F."/>
            <person name="Silar P."/>
            <person name="Natvig D."/>
            <person name="Lalanne C."/>
            <person name="Gautier V."/>
            <person name="Ament-Velasquez S.L."/>
            <person name="Kruys A."/>
            <person name="Hutchinson M.I."/>
            <person name="Powell A.J."/>
            <person name="Barry K."/>
            <person name="Miller A.N."/>
            <person name="Grigoriev I.V."/>
            <person name="Debuchy R."/>
            <person name="Gladieux P."/>
            <person name="Thoren M.H."/>
            <person name="Johannesson H."/>
        </authorList>
    </citation>
    <scope>NUCLEOTIDE SEQUENCE</scope>
    <source>
        <strain evidence="8">PSN4</strain>
    </source>
</reference>
<dbReference type="EC" id="1.4.3.-" evidence="6"/>
<evidence type="ECO:0000256" key="4">
    <source>
        <dbReference type="ARBA" id="ARBA00048448"/>
    </source>
</evidence>
<dbReference type="GO" id="GO:0097621">
    <property type="term" value="F:monoamine oxidase activity"/>
    <property type="evidence" value="ECO:0007669"/>
    <property type="project" value="UniProtKB-EC"/>
</dbReference>
<evidence type="ECO:0000256" key="5">
    <source>
        <dbReference type="PIRSR" id="PIRSR601613-1"/>
    </source>
</evidence>
<proteinExistence type="inferred from homology"/>
<gene>
    <name evidence="8" type="ORF">QBC47DRAFT_420751</name>
</gene>
<evidence type="ECO:0000313" key="8">
    <source>
        <dbReference type="EMBL" id="KAK1759897.1"/>
    </source>
</evidence>
<keyword evidence="9" id="KW-1185">Reference proteome</keyword>
<comment type="cofactor">
    <cofactor evidence="1 6">
        <name>FAD</name>
        <dbReference type="ChEBI" id="CHEBI:57692"/>
    </cofactor>
</comment>
<comment type="similarity">
    <text evidence="2 6">Belongs to the flavin monoamine oxidase family.</text>
</comment>
<dbReference type="Pfam" id="PF01593">
    <property type="entry name" value="Amino_oxidase"/>
    <property type="match status" value="1"/>
</dbReference>
<protein>
    <recommendedName>
        <fullName evidence="6">Amine oxidase</fullName>
        <ecNumber evidence="6">1.4.3.-</ecNumber>
    </recommendedName>
</protein>
<name>A0AAJ0FAA4_9PEZI</name>
<dbReference type="Gene3D" id="3.50.50.60">
    <property type="entry name" value="FAD/NAD(P)-binding domain"/>
    <property type="match status" value="1"/>
</dbReference>
<dbReference type="SUPFAM" id="SSF51905">
    <property type="entry name" value="FAD/NAD(P)-binding domain"/>
    <property type="match status" value="1"/>
</dbReference>
<dbReference type="PANTHER" id="PTHR43563:SF14">
    <property type="entry name" value="AMINE OXIDASE"/>
    <property type="match status" value="1"/>
</dbReference>
<organism evidence="8 9">
    <name type="scientific">Echria macrotheca</name>
    <dbReference type="NCBI Taxonomy" id="438768"/>
    <lineage>
        <taxon>Eukaryota</taxon>
        <taxon>Fungi</taxon>
        <taxon>Dikarya</taxon>
        <taxon>Ascomycota</taxon>
        <taxon>Pezizomycotina</taxon>
        <taxon>Sordariomycetes</taxon>
        <taxon>Sordariomycetidae</taxon>
        <taxon>Sordariales</taxon>
        <taxon>Schizotheciaceae</taxon>
        <taxon>Echria</taxon>
    </lineage>
</organism>
<dbReference type="PRINTS" id="PR00757">
    <property type="entry name" value="AMINEOXDASEF"/>
</dbReference>
<dbReference type="InterPro" id="IPR002937">
    <property type="entry name" value="Amino_oxidase"/>
</dbReference>
<feature type="binding site" evidence="5">
    <location>
        <position position="345"/>
    </location>
    <ligand>
        <name>substrate</name>
    </ligand>
</feature>
<evidence type="ECO:0000256" key="2">
    <source>
        <dbReference type="ARBA" id="ARBA00005995"/>
    </source>
</evidence>
<dbReference type="AlphaFoldDB" id="A0AAJ0FAA4"/>
<feature type="binding site" evidence="5">
    <location>
        <position position="237"/>
    </location>
    <ligand>
        <name>FAD</name>
        <dbReference type="ChEBI" id="CHEBI:57692"/>
    </ligand>
</feature>
<evidence type="ECO:0000256" key="3">
    <source>
        <dbReference type="ARBA" id="ARBA00023002"/>
    </source>
</evidence>
<dbReference type="SUPFAM" id="SSF54373">
    <property type="entry name" value="FAD-linked reductases, C-terminal domain"/>
    <property type="match status" value="1"/>
</dbReference>
<evidence type="ECO:0000256" key="1">
    <source>
        <dbReference type="ARBA" id="ARBA00001974"/>
    </source>
</evidence>
<keyword evidence="6" id="KW-0274">FAD</keyword>
<evidence type="ECO:0000256" key="6">
    <source>
        <dbReference type="RuleBase" id="RU362067"/>
    </source>
</evidence>
<keyword evidence="6" id="KW-0285">Flavoprotein</keyword>
<evidence type="ECO:0000313" key="9">
    <source>
        <dbReference type="Proteomes" id="UP001239445"/>
    </source>
</evidence>
<accession>A0AAJ0FAA4</accession>
<comment type="caution">
    <text evidence="8">The sequence shown here is derived from an EMBL/GenBank/DDBJ whole genome shotgun (WGS) entry which is preliminary data.</text>
</comment>
<dbReference type="PANTHER" id="PTHR43563">
    <property type="entry name" value="AMINE OXIDASE"/>
    <property type="match status" value="1"/>
</dbReference>
<feature type="domain" description="Amine oxidase" evidence="7">
    <location>
        <begin position="20"/>
        <end position="451"/>
    </location>
</feature>
<feature type="binding site" evidence="5">
    <location>
        <position position="21"/>
    </location>
    <ligand>
        <name>FAD</name>
        <dbReference type="ChEBI" id="CHEBI:57692"/>
    </ligand>
</feature>
<dbReference type="EMBL" id="MU839828">
    <property type="protein sequence ID" value="KAK1759897.1"/>
    <property type="molecule type" value="Genomic_DNA"/>
</dbReference>
<evidence type="ECO:0000259" key="7">
    <source>
        <dbReference type="Pfam" id="PF01593"/>
    </source>
</evidence>
<comment type="catalytic activity">
    <reaction evidence="4">
        <text>a secondary aliphatic amine + O2 + H2O = a primary amine + an aldehyde + H2O2</text>
        <dbReference type="Rhea" id="RHEA:26414"/>
        <dbReference type="ChEBI" id="CHEBI:15377"/>
        <dbReference type="ChEBI" id="CHEBI:15379"/>
        <dbReference type="ChEBI" id="CHEBI:16240"/>
        <dbReference type="ChEBI" id="CHEBI:17478"/>
        <dbReference type="ChEBI" id="CHEBI:58855"/>
        <dbReference type="ChEBI" id="CHEBI:65296"/>
        <dbReference type="EC" id="1.4.3.4"/>
    </reaction>
</comment>
<dbReference type="InterPro" id="IPR050703">
    <property type="entry name" value="Flavin_MAO"/>
</dbReference>
<feature type="binding site" evidence="5">
    <location>
        <position position="428"/>
    </location>
    <ligand>
        <name>FAD</name>
        <dbReference type="ChEBI" id="CHEBI:57692"/>
    </ligand>
</feature>